<keyword evidence="9" id="KW-0326">Glycosidase</keyword>
<dbReference type="PROSITE" id="PS51762">
    <property type="entry name" value="GH16_2"/>
    <property type="match status" value="1"/>
</dbReference>
<keyword evidence="7" id="KW-0378">Hydrolase</keyword>
<dbReference type="PANTHER" id="PTHR10963">
    <property type="entry name" value="GLYCOSYL HYDROLASE-RELATED"/>
    <property type="match status" value="1"/>
</dbReference>
<accession>A0AAD4PYX2</accession>
<evidence type="ECO:0000313" key="13">
    <source>
        <dbReference type="Proteomes" id="UP001201262"/>
    </source>
</evidence>
<keyword evidence="5" id="KW-1003">Cell membrane</keyword>
<keyword evidence="10" id="KW-0472">Membrane</keyword>
<evidence type="ECO:0000256" key="1">
    <source>
        <dbReference type="ARBA" id="ARBA00000124"/>
    </source>
</evidence>
<reference evidence="12" key="1">
    <citation type="submission" date="2021-12" db="EMBL/GenBank/DDBJ databases">
        <title>Convergent genome expansion in fungi linked to evolution of root-endophyte symbiosis.</title>
        <authorList>
            <consortium name="DOE Joint Genome Institute"/>
            <person name="Ke Y.-H."/>
            <person name="Bonito G."/>
            <person name="Liao H.-L."/>
            <person name="Looney B."/>
            <person name="Rojas-Flechas A."/>
            <person name="Nash J."/>
            <person name="Hameed K."/>
            <person name="Schadt C."/>
            <person name="Martin F."/>
            <person name="Crous P.W."/>
            <person name="Miettinen O."/>
            <person name="Magnuson J.K."/>
            <person name="Labbe J."/>
            <person name="Jacobson D."/>
            <person name="Doktycz M.J."/>
            <person name="Veneault-Fourrey C."/>
            <person name="Kuo A."/>
            <person name="Mondo S."/>
            <person name="Calhoun S."/>
            <person name="Riley R."/>
            <person name="Ohm R."/>
            <person name="LaButti K."/>
            <person name="Andreopoulos B."/>
            <person name="Pangilinan J."/>
            <person name="Nolan M."/>
            <person name="Tritt A."/>
            <person name="Clum A."/>
            <person name="Lipzen A."/>
            <person name="Daum C."/>
            <person name="Barry K."/>
            <person name="Grigoriev I.V."/>
            <person name="Vilgalys R."/>
        </authorList>
    </citation>
    <scope>NUCLEOTIDE SEQUENCE</scope>
    <source>
        <strain evidence="12">PMI_201</strain>
    </source>
</reference>
<comment type="similarity">
    <text evidence="3">Belongs to the glycosyl hydrolase 16 family.</text>
</comment>
<evidence type="ECO:0000256" key="10">
    <source>
        <dbReference type="SAM" id="Phobius"/>
    </source>
</evidence>
<dbReference type="AlphaFoldDB" id="A0AAD4PYX2"/>
<evidence type="ECO:0000256" key="6">
    <source>
        <dbReference type="ARBA" id="ARBA00022622"/>
    </source>
</evidence>
<keyword evidence="10" id="KW-0812">Transmembrane</keyword>
<dbReference type="CDD" id="cd02181">
    <property type="entry name" value="GH16_fungal_Lam16A_glucanase"/>
    <property type="match status" value="1"/>
</dbReference>
<dbReference type="PANTHER" id="PTHR10963:SF42">
    <property type="entry name" value="PUTATIVE (AFU_ORTHOLOGUE AFUA_5G02280)-RELATED"/>
    <property type="match status" value="1"/>
</dbReference>
<dbReference type="GO" id="GO:0052861">
    <property type="term" value="F:endo-1,3(4)-beta-glucanase activity"/>
    <property type="evidence" value="ECO:0007669"/>
    <property type="project" value="UniProtKB-EC"/>
</dbReference>
<name>A0AAD4PYX2_9EURO</name>
<evidence type="ECO:0000256" key="8">
    <source>
        <dbReference type="ARBA" id="ARBA00023288"/>
    </source>
</evidence>
<evidence type="ECO:0000256" key="7">
    <source>
        <dbReference type="ARBA" id="ARBA00022801"/>
    </source>
</evidence>
<dbReference type="EC" id="3.2.1.6" evidence="4"/>
<sequence>MSYQTRPQYPKSEETYDLANSTRYSHVVDGGQPYAAARFSRFNPLGWRRRTQIIAGVAVVVVIIAVIVGAYEGWKANRYPDYSALNYSLKDTYSGEKFFDNFYYWSAADPTAGFVVGEYISRVPFDLTPIRYIAEANAKWSNLTYATSESAIIKVDTSYPNTVGGRNSVRIQSNNTYNDGLFIFDILHTPYGCGTWPALWLSDSSNWPTNGEIDIVEAVNNGTWGNSMTLHTTDDCSMSVKRKESGSVTSTNCYNGTNSNEGCGVSGTTASYGPEFNQNGGGVYATELRDAGIRIWWFPRNSIPSDITNGSPDPSKWGEATADFPSTDCSISSHFKNQSIIANIDLCGSLAGSTARYTDQAECPSNCTSYVAQNPSAFTEAYWEFKSFKVYQAS</sequence>
<evidence type="ECO:0000256" key="9">
    <source>
        <dbReference type="ARBA" id="ARBA00023295"/>
    </source>
</evidence>
<protein>
    <recommendedName>
        <fullName evidence="4">endo-1,3(4)-beta-glucanase</fullName>
        <ecNumber evidence="4">3.2.1.6</ecNumber>
    </recommendedName>
</protein>
<dbReference type="EMBL" id="JAJTJA010000003">
    <property type="protein sequence ID" value="KAH8702005.1"/>
    <property type="molecule type" value="Genomic_DNA"/>
</dbReference>
<keyword evidence="8" id="KW-0449">Lipoprotein</keyword>
<keyword evidence="6" id="KW-0336">GPI-anchor</keyword>
<dbReference type="RefSeq" id="XP_046075381.1">
    <property type="nucleotide sequence ID" value="XM_046221680.1"/>
</dbReference>
<comment type="caution">
    <text evidence="12">The sequence shown here is derived from an EMBL/GenBank/DDBJ whole genome shotgun (WGS) entry which is preliminary data.</text>
</comment>
<evidence type="ECO:0000259" key="11">
    <source>
        <dbReference type="PROSITE" id="PS51762"/>
    </source>
</evidence>
<feature type="domain" description="GH16" evidence="11">
    <location>
        <begin position="72"/>
        <end position="352"/>
    </location>
</feature>
<dbReference type="InterPro" id="IPR013320">
    <property type="entry name" value="ConA-like_dom_sf"/>
</dbReference>
<dbReference type="InterPro" id="IPR000757">
    <property type="entry name" value="Beta-glucanase-like"/>
</dbReference>
<organism evidence="12 13">
    <name type="scientific">Talaromyces proteolyticus</name>
    <dbReference type="NCBI Taxonomy" id="1131652"/>
    <lineage>
        <taxon>Eukaryota</taxon>
        <taxon>Fungi</taxon>
        <taxon>Dikarya</taxon>
        <taxon>Ascomycota</taxon>
        <taxon>Pezizomycotina</taxon>
        <taxon>Eurotiomycetes</taxon>
        <taxon>Eurotiomycetidae</taxon>
        <taxon>Eurotiales</taxon>
        <taxon>Trichocomaceae</taxon>
        <taxon>Talaromyces</taxon>
        <taxon>Talaromyces sect. Bacilispori</taxon>
    </lineage>
</organism>
<dbReference type="SUPFAM" id="SSF49899">
    <property type="entry name" value="Concanavalin A-like lectins/glucanases"/>
    <property type="match status" value="1"/>
</dbReference>
<dbReference type="Gene3D" id="2.60.120.200">
    <property type="match status" value="1"/>
</dbReference>
<dbReference type="GO" id="GO:0009251">
    <property type="term" value="P:glucan catabolic process"/>
    <property type="evidence" value="ECO:0007669"/>
    <property type="project" value="TreeGrafter"/>
</dbReference>
<evidence type="ECO:0000256" key="4">
    <source>
        <dbReference type="ARBA" id="ARBA00012599"/>
    </source>
</evidence>
<proteinExistence type="inferred from homology"/>
<dbReference type="GeneID" id="70251967"/>
<evidence type="ECO:0000313" key="12">
    <source>
        <dbReference type="EMBL" id="KAH8702005.1"/>
    </source>
</evidence>
<comment type="catalytic activity">
    <reaction evidence="1">
        <text>Endohydrolysis of (1-&gt;3)- or (1-&gt;4)-linkages in beta-D-glucans when the glucose residue whose reducing group is involved in the linkage to be hydrolyzed is itself substituted at C-3.</text>
        <dbReference type="EC" id="3.2.1.6"/>
    </reaction>
</comment>
<keyword evidence="10" id="KW-1133">Transmembrane helix</keyword>
<gene>
    <name evidence="12" type="ORF">BGW36DRAFT_445617</name>
</gene>
<keyword evidence="6" id="KW-0325">Glycoprotein</keyword>
<feature type="transmembrane region" description="Helical" evidence="10">
    <location>
        <begin position="53"/>
        <end position="74"/>
    </location>
</feature>
<dbReference type="FunFam" id="2.60.120.200:FF:000114">
    <property type="entry name" value="Probable endo-1,3(4)-beta-glucanase NFIA_089530"/>
    <property type="match status" value="1"/>
</dbReference>
<keyword evidence="13" id="KW-1185">Reference proteome</keyword>
<evidence type="ECO:0000256" key="5">
    <source>
        <dbReference type="ARBA" id="ARBA00022475"/>
    </source>
</evidence>
<comment type="subcellular location">
    <subcellularLocation>
        <location evidence="2">Cell membrane</location>
        <topology evidence="2">Lipid-anchor</topology>
        <topology evidence="2">GPI-anchor</topology>
    </subcellularLocation>
</comment>
<dbReference type="Proteomes" id="UP001201262">
    <property type="component" value="Unassembled WGS sequence"/>
</dbReference>
<dbReference type="GO" id="GO:0005886">
    <property type="term" value="C:plasma membrane"/>
    <property type="evidence" value="ECO:0007669"/>
    <property type="project" value="UniProtKB-SubCell"/>
</dbReference>
<evidence type="ECO:0000256" key="2">
    <source>
        <dbReference type="ARBA" id="ARBA00004609"/>
    </source>
</evidence>
<dbReference type="GO" id="GO:0098552">
    <property type="term" value="C:side of membrane"/>
    <property type="evidence" value="ECO:0007669"/>
    <property type="project" value="UniProtKB-KW"/>
</dbReference>
<evidence type="ECO:0000256" key="3">
    <source>
        <dbReference type="ARBA" id="ARBA00006865"/>
    </source>
</evidence>
<dbReference type="InterPro" id="IPR050546">
    <property type="entry name" value="Glycosyl_Hydrlase_16"/>
</dbReference>
<dbReference type="Pfam" id="PF26113">
    <property type="entry name" value="GH16_XgeA"/>
    <property type="match status" value="1"/>
</dbReference>